<keyword evidence="2" id="KW-1185">Reference proteome</keyword>
<evidence type="ECO:0000313" key="2">
    <source>
        <dbReference type="Proteomes" id="UP001057402"/>
    </source>
</evidence>
<dbReference type="EMBL" id="CM042881">
    <property type="protein sequence ID" value="KAI4387033.1"/>
    <property type="molecule type" value="Genomic_DNA"/>
</dbReference>
<gene>
    <name evidence="1" type="ORF">MLD38_004897</name>
</gene>
<evidence type="ECO:0000313" key="1">
    <source>
        <dbReference type="EMBL" id="KAI4387033.1"/>
    </source>
</evidence>
<proteinExistence type="predicted"/>
<reference evidence="2" key="1">
    <citation type="journal article" date="2023" name="Front. Plant Sci.">
        <title>Chromosomal-level genome assembly of Melastoma candidum provides insights into trichome evolution.</title>
        <authorList>
            <person name="Zhong Y."/>
            <person name="Wu W."/>
            <person name="Sun C."/>
            <person name="Zou P."/>
            <person name="Liu Y."/>
            <person name="Dai S."/>
            <person name="Zhou R."/>
        </authorList>
    </citation>
    <scope>NUCLEOTIDE SEQUENCE [LARGE SCALE GENOMIC DNA]</scope>
</reference>
<name>A0ACB9SC22_9MYRT</name>
<comment type="caution">
    <text evidence="1">The sequence shown here is derived from an EMBL/GenBank/DDBJ whole genome shotgun (WGS) entry which is preliminary data.</text>
</comment>
<dbReference type="Proteomes" id="UP001057402">
    <property type="component" value="Chromosome 2"/>
</dbReference>
<sequence>MDGAEGQYSQEQLVIVNVEDCIDVSSSASHSDRGDDLQENATEHEDGLPTDRPSLAAQVNLDETNRLVLTNSVSMRRSPGYRHQHQRSPLNSVLWISVEFVVTVGQIVASLVVLLLSRNENPGAPLFAWVVGYASGCVATLPILYCRYSSRNQGIEQDISQSGQSHWHDNSPESRSYSAVSVTITQQTDEESQNNNETIPRDARIPISLESWLSGLLDHFKMALDCFFAVWFVVGNVWIFGGHSSSSDAPKLYRLCIVLLTFSCIGYAMPFILCTTVCCCLPCIMSVFGIQEELSQARGASSECINALPIYKFKLKDTLVRQTLEISSGVSEEGVFAPGTERERLMCGEDAICCICLAKYADDEELKELPCCHIFHVECINKWLKINASCPLCKCGICEGRRLSSARGSQSRQL</sequence>
<protein>
    <submittedName>
        <fullName evidence="1">Uncharacterized protein</fullName>
    </submittedName>
</protein>
<organism evidence="1 2">
    <name type="scientific">Melastoma candidum</name>
    <dbReference type="NCBI Taxonomy" id="119954"/>
    <lineage>
        <taxon>Eukaryota</taxon>
        <taxon>Viridiplantae</taxon>
        <taxon>Streptophyta</taxon>
        <taxon>Embryophyta</taxon>
        <taxon>Tracheophyta</taxon>
        <taxon>Spermatophyta</taxon>
        <taxon>Magnoliopsida</taxon>
        <taxon>eudicotyledons</taxon>
        <taxon>Gunneridae</taxon>
        <taxon>Pentapetalae</taxon>
        <taxon>rosids</taxon>
        <taxon>malvids</taxon>
        <taxon>Myrtales</taxon>
        <taxon>Melastomataceae</taxon>
        <taxon>Melastomatoideae</taxon>
        <taxon>Melastomateae</taxon>
        <taxon>Melastoma</taxon>
    </lineage>
</organism>
<accession>A0ACB9SC22</accession>